<dbReference type="RefSeq" id="XP_021878949.1">
    <property type="nucleotide sequence ID" value="XM_022021579.1"/>
</dbReference>
<dbReference type="PANTHER" id="PTHR21091">
    <property type="entry name" value="METHYLTETRAHYDROFOLATE:HOMOCYSTEINE METHYLTRANSFERASE RELATED"/>
    <property type="match status" value="1"/>
</dbReference>
<dbReference type="FunCoup" id="A0A1Y2GFV7">
    <property type="interactions" value="630"/>
</dbReference>
<feature type="domain" description="Uroporphyrinogen decarboxylase (URO-D)" evidence="14">
    <location>
        <begin position="19"/>
        <end position="28"/>
    </location>
</feature>
<accession>A0A1Y2GFV7</accession>
<gene>
    <name evidence="15" type="ORF">BCR41DRAFT_325392</name>
</gene>
<evidence type="ECO:0000256" key="7">
    <source>
        <dbReference type="ARBA" id="ARBA00014308"/>
    </source>
</evidence>
<sequence length="370" mass="41760">MRNDLILRAARGEKTERAPVWVMRQAGRYLPEFRKLREEYDFFTICQTPKLATEATLQPINRYDGLLDAAIIFSDILVIPQAMGLKVVMLPGKGPSLPDPLKSPEDMRLRLKGKIDVQQELKYVFEAITMTRHELQGRVPLIGFVGGPWTLMTFMTEGRSNRMLSKVKNWMYKNPNDSHELLRKITDVTVDFLVGQVRAGAQMLQVFESFAGELSPLDFERFLLPYLIEINDRVKAELKDDAVPMAVYAKGAWFALDSLADSGYEIVSLDWTHDPAAAKVIVKGRVTLQGNLEPNVLMGSDEEIVRETEKMVRAFGSSERYIANLGHGIVPGASVEGMELFLKTVHRVGREIGETSRQNHCTEDEEGFIV</sequence>
<evidence type="ECO:0000256" key="5">
    <source>
        <dbReference type="ARBA" id="ARBA00011738"/>
    </source>
</evidence>
<dbReference type="InterPro" id="IPR038071">
    <property type="entry name" value="UROD/MetE-like_sf"/>
</dbReference>
<dbReference type="Gene3D" id="3.20.20.210">
    <property type="match status" value="1"/>
</dbReference>
<comment type="similarity">
    <text evidence="4 13">Belongs to the uroporphyrinogen decarboxylase family.</text>
</comment>
<dbReference type="EC" id="4.1.1.37" evidence="6 12"/>
<comment type="pathway">
    <text evidence="3 12">Porphyrin-containing compound metabolism; protoporphyrin-IX biosynthesis; coproporphyrinogen-III from 5-aminolevulinate: step 4/4.</text>
</comment>
<evidence type="ECO:0000256" key="12">
    <source>
        <dbReference type="RuleBase" id="RU000554"/>
    </source>
</evidence>
<protein>
    <recommendedName>
        <fullName evidence="7 12">Uroporphyrinogen decarboxylase</fullName>
        <ecNumber evidence="6 12">4.1.1.37</ecNumber>
    </recommendedName>
</protein>
<dbReference type="PROSITE" id="PS00906">
    <property type="entry name" value="UROD_1"/>
    <property type="match status" value="1"/>
</dbReference>
<evidence type="ECO:0000256" key="8">
    <source>
        <dbReference type="ARBA" id="ARBA00022490"/>
    </source>
</evidence>
<comment type="subcellular location">
    <subcellularLocation>
        <location evidence="2">Cytoplasm</location>
    </subcellularLocation>
</comment>
<comment type="caution">
    <text evidence="15">The sequence shown here is derived from an EMBL/GenBank/DDBJ whole genome shotgun (WGS) entry which is preliminary data.</text>
</comment>
<comment type="subunit">
    <text evidence="5">Homodimer.</text>
</comment>
<comment type="function">
    <text evidence="1">Catalyzes the decarboxylation of four acetate groups of uroporphyrinogen-III to yield coproporphyrinogen-III.</text>
</comment>
<name>A0A1Y2GFV7_9FUNG</name>
<dbReference type="OrthoDB" id="339900at2759"/>
<reference evidence="15 16" key="1">
    <citation type="submission" date="2016-07" db="EMBL/GenBank/DDBJ databases">
        <title>Pervasive Adenine N6-methylation of Active Genes in Fungi.</title>
        <authorList>
            <consortium name="DOE Joint Genome Institute"/>
            <person name="Mondo S.J."/>
            <person name="Dannebaum R.O."/>
            <person name="Kuo R.C."/>
            <person name="Labutti K."/>
            <person name="Haridas S."/>
            <person name="Kuo A."/>
            <person name="Salamov A."/>
            <person name="Ahrendt S.R."/>
            <person name="Lipzen A."/>
            <person name="Sullivan W."/>
            <person name="Andreopoulos W.B."/>
            <person name="Clum A."/>
            <person name="Lindquist E."/>
            <person name="Daum C."/>
            <person name="Ramamoorthy G.K."/>
            <person name="Gryganskyi A."/>
            <person name="Culley D."/>
            <person name="Magnuson J.K."/>
            <person name="James T.Y."/>
            <person name="O'Malley M.A."/>
            <person name="Stajich J.E."/>
            <person name="Spatafora J.W."/>
            <person name="Visel A."/>
            <person name="Grigoriev I.V."/>
        </authorList>
    </citation>
    <scope>NUCLEOTIDE SEQUENCE [LARGE SCALE GENOMIC DNA]</scope>
    <source>
        <strain evidence="15 16">NRRL 3116</strain>
    </source>
</reference>
<evidence type="ECO:0000256" key="9">
    <source>
        <dbReference type="ARBA" id="ARBA00022793"/>
    </source>
</evidence>
<keyword evidence="8" id="KW-0963">Cytoplasm</keyword>
<dbReference type="GO" id="GO:0006782">
    <property type="term" value="P:protoporphyrinogen IX biosynthetic process"/>
    <property type="evidence" value="ECO:0007669"/>
    <property type="project" value="UniProtKB-UniPathway"/>
</dbReference>
<dbReference type="SUPFAM" id="SSF51726">
    <property type="entry name" value="UROD/MetE-like"/>
    <property type="match status" value="1"/>
</dbReference>
<keyword evidence="9 12" id="KW-0210">Decarboxylase</keyword>
<evidence type="ECO:0000256" key="3">
    <source>
        <dbReference type="ARBA" id="ARBA00004804"/>
    </source>
</evidence>
<comment type="catalytic activity">
    <reaction evidence="12">
        <text>uroporphyrinogen III + 4 H(+) = coproporphyrinogen III + 4 CO2</text>
        <dbReference type="Rhea" id="RHEA:19865"/>
        <dbReference type="ChEBI" id="CHEBI:15378"/>
        <dbReference type="ChEBI" id="CHEBI:16526"/>
        <dbReference type="ChEBI" id="CHEBI:57308"/>
        <dbReference type="ChEBI" id="CHEBI:57309"/>
        <dbReference type="EC" id="4.1.1.37"/>
    </reaction>
</comment>
<dbReference type="NCBIfam" id="TIGR01464">
    <property type="entry name" value="hemE"/>
    <property type="match status" value="1"/>
</dbReference>
<evidence type="ECO:0000313" key="16">
    <source>
        <dbReference type="Proteomes" id="UP000193648"/>
    </source>
</evidence>
<dbReference type="PANTHER" id="PTHR21091:SF169">
    <property type="entry name" value="UROPORPHYRINOGEN DECARBOXYLASE"/>
    <property type="match status" value="1"/>
</dbReference>
<dbReference type="GO" id="GO:0004853">
    <property type="term" value="F:uroporphyrinogen decarboxylase activity"/>
    <property type="evidence" value="ECO:0007669"/>
    <property type="project" value="UniProtKB-EC"/>
</dbReference>
<dbReference type="AlphaFoldDB" id="A0A1Y2GFV7"/>
<evidence type="ECO:0000256" key="6">
    <source>
        <dbReference type="ARBA" id="ARBA00012288"/>
    </source>
</evidence>
<keyword evidence="16" id="KW-1185">Reference proteome</keyword>
<evidence type="ECO:0000313" key="15">
    <source>
        <dbReference type="EMBL" id="ORZ09679.1"/>
    </source>
</evidence>
<keyword evidence="10 12" id="KW-0456">Lyase</keyword>
<evidence type="ECO:0000259" key="14">
    <source>
        <dbReference type="PROSITE" id="PS00906"/>
    </source>
</evidence>
<proteinExistence type="inferred from homology"/>
<dbReference type="Proteomes" id="UP000193648">
    <property type="component" value="Unassembled WGS sequence"/>
</dbReference>
<dbReference type="STRING" id="64571.A0A1Y2GFV7"/>
<evidence type="ECO:0000256" key="4">
    <source>
        <dbReference type="ARBA" id="ARBA00009935"/>
    </source>
</evidence>
<dbReference type="GO" id="GO:0005829">
    <property type="term" value="C:cytosol"/>
    <property type="evidence" value="ECO:0007669"/>
    <property type="project" value="TreeGrafter"/>
</dbReference>
<dbReference type="FunFam" id="3.20.20.210:FF:000001">
    <property type="entry name" value="Uroporphyrinogen decarboxylase"/>
    <property type="match status" value="1"/>
</dbReference>
<dbReference type="UniPathway" id="UPA00251">
    <property type="reaction ID" value="UER00321"/>
</dbReference>
<dbReference type="GeneID" id="33563423"/>
<dbReference type="InterPro" id="IPR000257">
    <property type="entry name" value="Uroporphyrinogen_deCOase"/>
</dbReference>
<evidence type="ECO:0000256" key="11">
    <source>
        <dbReference type="ARBA" id="ARBA00023244"/>
    </source>
</evidence>
<dbReference type="EMBL" id="MCFF01000033">
    <property type="protein sequence ID" value="ORZ09679.1"/>
    <property type="molecule type" value="Genomic_DNA"/>
</dbReference>
<evidence type="ECO:0000256" key="1">
    <source>
        <dbReference type="ARBA" id="ARBA00002448"/>
    </source>
</evidence>
<keyword evidence="11 12" id="KW-0627">Porphyrin biosynthesis</keyword>
<evidence type="ECO:0000256" key="10">
    <source>
        <dbReference type="ARBA" id="ARBA00023239"/>
    </source>
</evidence>
<organism evidence="15 16">
    <name type="scientific">Lobosporangium transversale</name>
    <dbReference type="NCBI Taxonomy" id="64571"/>
    <lineage>
        <taxon>Eukaryota</taxon>
        <taxon>Fungi</taxon>
        <taxon>Fungi incertae sedis</taxon>
        <taxon>Mucoromycota</taxon>
        <taxon>Mortierellomycotina</taxon>
        <taxon>Mortierellomycetes</taxon>
        <taxon>Mortierellales</taxon>
        <taxon>Mortierellaceae</taxon>
        <taxon>Lobosporangium</taxon>
    </lineage>
</organism>
<dbReference type="InParanoid" id="A0A1Y2GFV7"/>
<evidence type="ECO:0000256" key="2">
    <source>
        <dbReference type="ARBA" id="ARBA00004496"/>
    </source>
</evidence>
<dbReference type="CDD" id="cd00717">
    <property type="entry name" value="URO-D"/>
    <property type="match status" value="1"/>
</dbReference>
<dbReference type="Pfam" id="PF01208">
    <property type="entry name" value="URO-D"/>
    <property type="match status" value="1"/>
</dbReference>
<evidence type="ECO:0000256" key="13">
    <source>
        <dbReference type="RuleBase" id="RU004169"/>
    </source>
</evidence>
<dbReference type="InterPro" id="IPR006361">
    <property type="entry name" value="Uroporphyrinogen_deCO2ase_HemE"/>
</dbReference>
<dbReference type="HAMAP" id="MF_00218">
    <property type="entry name" value="URO_D"/>
    <property type="match status" value="1"/>
</dbReference>